<feature type="transmembrane region" description="Helical" evidence="6">
    <location>
        <begin position="437"/>
        <end position="457"/>
    </location>
</feature>
<accession>A0A979G427</accession>
<dbReference type="OrthoDB" id="5933722at2"/>
<feature type="domain" description="ABC3 transporter permease C-terminal" evidence="7">
    <location>
        <begin position="302"/>
        <end position="418"/>
    </location>
</feature>
<dbReference type="PANTHER" id="PTHR30572:SF18">
    <property type="entry name" value="ABC-TYPE MACROLIDE FAMILY EXPORT SYSTEM PERMEASE COMPONENT 2"/>
    <property type="match status" value="1"/>
</dbReference>
<name>A0A979G427_CHIPD</name>
<reference evidence="9 10" key="2">
    <citation type="journal article" date="2010" name="Stand. Genomic Sci.">
        <title>Complete genome sequence of Chitinophaga pinensis type strain (UQM 2034).</title>
        <authorList>
            <person name="Glavina Del Rio T."/>
            <person name="Abt B."/>
            <person name="Spring S."/>
            <person name="Lapidus A."/>
            <person name="Nolan M."/>
            <person name="Tice H."/>
            <person name="Copeland A."/>
            <person name="Cheng J.F."/>
            <person name="Chen F."/>
            <person name="Bruce D."/>
            <person name="Goodwin L."/>
            <person name="Pitluck S."/>
            <person name="Ivanova N."/>
            <person name="Mavromatis K."/>
            <person name="Mikhailova N."/>
            <person name="Pati A."/>
            <person name="Chen A."/>
            <person name="Palaniappan K."/>
            <person name="Land M."/>
            <person name="Hauser L."/>
            <person name="Chang Y.J."/>
            <person name="Jeffries C.D."/>
            <person name="Chain P."/>
            <person name="Saunders E."/>
            <person name="Detter J.C."/>
            <person name="Brettin T."/>
            <person name="Rohde M."/>
            <person name="Goker M."/>
            <person name="Bristow J."/>
            <person name="Eisen J.A."/>
            <person name="Markowitz V."/>
            <person name="Hugenholtz P."/>
            <person name="Kyrpides N.C."/>
            <person name="Klenk H.P."/>
            <person name="Lucas S."/>
        </authorList>
    </citation>
    <scope>NUCLEOTIDE SEQUENCE [LARGE SCALE GENOMIC DNA]</scope>
    <source>
        <strain evidence="10">ATCC 43595 / DSM 2588 / LMG 13176 / NBRC 15968 / NCIMB 11800 / UQM 2034</strain>
    </source>
</reference>
<evidence type="ECO:0000256" key="6">
    <source>
        <dbReference type="SAM" id="Phobius"/>
    </source>
</evidence>
<feature type="domain" description="ABC3 transporter permease C-terminal" evidence="7">
    <location>
        <begin position="679"/>
        <end position="787"/>
    </location>
</feature>
<comment type="subcellular location">
    <subcellularLocation>
        <location evidence="1">Cell membrane</location>
        <topology evidence="1">Multi-pass membrane protein</topology>
    </subcellularLocation>
</comment>
<dbReference type="GO" id="GO:0005886">
    <property type="term" value="C:plasma membrane"/>
    <property type="evidence" value="ECO:0007669"/>
    <property type="project" value="UniProtKB-SubCell"/>
</dbReference>
<dbReference type="Proteomes" id="UP000002215">
    <property type="component" value="Chromosome"/>
</dbReference>
<evidence type="ECO:0000256" key="2">
    <source>
        <dbReference type="ARBA" id="ARBA00022475"/>
    </source>
</evidence>
<feature type="transmembrane region" description="Helical" evidence="6">
    <location>
        <begin position="21"/>
        <end position="41"/>
    </location>
</feature>
<dbReference type="PANTHER" id="PTHR30572">
    <property type="entry name" value="MEMBRANE COMPONENT OF TRANSPORTER-RELATED"/>
    <property type="match status" value="1"/>
</dbReference>
<feature type="transmembrane region" description="Helical" evidence="6">
    <location>
        <begin position="762"/>
        <end position="785"/>
    </location>
</feature>
<evidence type="ECO:0000259" key="7">
    <source>
        <dbReference type="Pfam" id="PF02687"/>
    </source>
</evidence>
<feature type="domain" description="MacB-like periplasmic core" evidence="8">
    <location>
        <begin position="20"/>
        <end position="242"/>
    </location>
</feature>
<dbReference type="EMBL" id="CP001699">
    <property type="protein sequence ID" value="ACU60223.1"/>
    <property type="molecule type" value="Genomic_DNA"/>
</dbReference>
<evidence type="ECO:0000256" key="4">
    <source>
        <dbReference type="ARBA" id="ARBA00022989"/>
    </source>
</evidence>
<evidence type="ECO:0000313" key="9">
    <source>
        <dbReference type="EMBL" id="ACU60223.1"/>
    </source>
</evidence>
<gene>
    <name evidence="9" type="ordered locus">Cpin_2744</name>
</gene>
<organism evidence="9 10">
    <name type="scientific">Chitinophaga pinensis (strain ATCC 43595 / DSM 2588 / LMG 13176 / NBRC 15968 / NCIMB 11800 / UQM 2034)</name>
    <dbReference type="NCBI Taxonomy" id="485918"/>
    <lineage>
        <taxon>Bacteria</taxon>
        <taxon>Pseudomonadati</taxon>
        <taxon>Bacteroidota</taxon>
        <taxon>Chitinophagia</taxon>
        <taxon>Chitinophagales</taxon>
        <taxon>Chitinophagaceae</taxon>
        <taxon>Chitinophaga</taxon>
    </lineage>
</organism>
<feature type="transmembrane region" description="Helical" evidence="6">
    <location>
        <begin position="712"/>
        <end position="742"/>
    </location>
</feature>
<keyword evidence="4 6" id="KW-1133">Transmembrane helix</keyword>
<dbReference type="InterPro" id="IPR003838">
    <property type="entry name" value="ABC3_permease_C"/>
</dbReference>
<dbReference type="AlphaFoldDB" id="A0A979G427"/>
<dbReference type="Pfam" id="PF02687">
    <property type="entry name" value="FtsX"/>
    <property type="match status" value="2"/>
</dbReference>
<keyword evidence="2" id="KW-1003">Cell membrane</keyword>
<keyword evidence="5 6" id="KW-0472">Membrane</keyword>
<evidence type="ECO:0000259" key="8">
    <source>
        <dbReference type="Pfam" id="PF12704"/>
    </source>
</evidence>
<dbReference type="PROSITE" id="PS51257">
    <property type="entry name" value="PROKAR_LIPOPROTEIN"/>
    <property type="match status" value="1"/>
</dbReference>
<evidence type="ECO:0000256" key="1">
    <source>
        <dbReference type="ARBA" id="ARBA00004651"/>
    </source>
</evidence>
<feature type="domain" description="MacB-like periplasmic core" evidence="8">
    <location>
        <begin position="483"/>
        <end position="639"/>
    </location>
</feature>
<feature type="transmembrane region" description="Helical" evidence="6">
    <location>
        <begin position="392"/>
        <end position="416"/>
    </location>
</feature>
<feature type="transmembrane region" description="Helical" evidence="6">
    <location>
        <begin position="350"/>
        <end position="372"/>
    </location>
</feature>
<proteinExistence type="predicted"/>
<evidence type="ECO:0000256" key="3">
    <source>
        <dbReference type="ARBA" id="ARBA00022692"/>
    </source>
</evidence>
<dbReference type="InterPro" id="IPR025857">
    <property type="entry name" value="MacB_PCD"/>
</dbReference>
<sequence>MFKNYVKTAFRNLLRNKIYSGINILGLSMGLACGMLIILYVKDEVSYDRFHDNLNNIYRISTVQYNVEGKREGAMGYSGYLQGPRFAADVPGINAFTRVEQDMRDVKNGAHIKAWQIHLADSSFFSIFSFPLLSGNPKTALLAPDAVVITEDVAKEQFGTKDALGKVLMMKQGDDQFKPYTVTGVAKRIPQNSSLKFKILVPIRASAQDEGNDENWFNFFLNTFVVLDPGADRTQVETNMQQVYTAQSAAVFERQQQQYGPQGKTVYQLQPMNELHLSKTYRADNGLTDASDPIFSYILSGIAAFILLIACINFVNLTIARSVKRAKEIGIRKVVGGGRMQLIMQFMGESFILSIAAFILALILVQLSLPVFNELSNKALAISYLFDFKLVGGYLLLFFMTGFLAGFYPSLVLSGFNPVKVLYNRFTLSGKNYLQKGLVVLQFTLASFLIIGTITIYCQFRYLTTRQLGYDDKDLVILRHSRIPYLRADAFRADLMRNGAVADVAFKNVGDWMTSAKVNGDLTVNFSYETVDEKYLPLLKIPVVKGRNFSKAFPSDSTHAVLVNEAFVKTAGWKDPIGQEVNFWYNKDEKYTVVGVVKDYHYVDLKQRITEQLFTMKNSNQYGATFVKIKPGKETAALAHIAVIYKKYFPLSPYEYTFMNDENLKRYESEAKWKQIILFSAILTIFISCIGLFGLSVLSAEKRTKEIGIRKVLGASVAAVVAILSTDFLKLVIISFVLSMPIAWIVSNKWLESYPYRITVSWWIFATAAFLVVGVALMTVSFYAVKAAVADPVKSLKGE</sequence>
<reference evidence="10" key="1">
    <citation type="submission" date="2009-08" db="EMBL/GenBank/DDBJ databases">
        <title>The complete genome of Chitinophaga pinensis DSM 2588.</title>
        <authorList>
            <consortium name="US DOE Joint Genome Institute (JGI-PGF)"/>
            <person name="Lucas S."/>
            <person name="Copeland A."/>
            <person name="Lapidus A."/>
            <person name="Glavina del Rio T."/>
            <person name="Dalin E."/>
            <person name="Tice H."/>
            <person name="Bruce D."/>
            <person name="Goodwin L."/>
            <person name="Pitluck S."/>
            <person name="Kyrpides N."/>
            <person name="Mavromatis K."/>
            <person name="Ivanova N."/>
            <person name="Mikhailova N."/>
            <person name="Sims D."/>
            <person name="Meinche L."/>
            <person name="Brettin T."/>
            <person name="Detter J.C."/>
            <person name="Han C."/>
            <person name="Larimer F."/>
            <person name="Land M."/>
            <person name="Hauser L."/>
            <person name="Markowitz V."/>
            <person name="Cheng J.-F."/>
            <person name="Hugenholtz P."/>
            <person name="Woyke T."/>
            <person name="Wu D."/>
            <person name="Spring S."/>
            <person name="Klenk H.-P."/>
            <person name="Eisen J.A."/>
        </authorList>
    </citation>
    <scope>NUCLEOTIDE SEQUENCE [LARGE SCALE GENOMIC DNA]</scope>
    <source>
        <strain evidence="10">ATCC 43595 / DSM 2588 / LMG 13176 / NBRC 15968 / NCIMB 11800 / UQM 2034</strain>
    </source>
</reference>
<dbReference type="Pfam" id="PF12704">
    <property type="entry name" value="MacB_PCD"/>
    <property type="match status" value="2"/>
</dbReference>
<evidence type="ECO:0000256" key="5">
    <source>
        <dbReference type="ARBA" id="ARBA00023136"/>
    </source>
</evidence>
<feature type="transmembrane region" description="Helical" evidence="6">
    <location>
        <begin position="294"/>
        <end position="315"/>
    </location>
</feature>
<dbReference type="GO" id="GO:0022857">
    <property type="term" value="F:transmembrane transporter activity"/>
    <property type="evidence" value="ECO:0007669"/>
    <property type="project" value="TreeGrafter"/>
</dbReference>
<evidence type="ECO:0008006" key="11">
    <source>
        <dbReference type="Google" id="ProtNLM"/>
    </source>
</evidence>
<evidence type="ECO:0000313" key="10">
    <source>
        <dbReference type="Proteomes" id="UP000002215"/>
    </source>
</evidence>
<dbReference type="RefSeq" id="WP_012790399.1">
    <property type="nucleotide sequence ID" value="NC_013132.1"/>
</dbReference>
<protein>
    <recommendedName>
        <fullName evidence="11">ABC transport system permease protein</fullName>
    </recommendedName>
</protein>
<keyword evidence="3 6" id="KW-0812">Transmembrane</keyword>
<dbReference type="InterPro" id="IPR050250">
    <property type="entry name" value="Macrolide_Exporter_MacB"/>
</dbReference>
<feature type="transmembrane region" description="Helical" evidence="6">
    <location>
        <begin position="676"/>
        <end position="700"/>
    </location>
</feature>
<dbReference type="KEGG" id="cpi:Cpin_2744"/>